<keyword evidence="2" id="KW-1185">Reference proteome</keyword>
<dbReference type="Pfam" id="PF05981">
    <property type="entry name" value="CreA"/>
    <property type="match status" value="1"/>
</dbReference>
<evidence type="ECO:0000313" key="1">
    <source>
        <dbReference type="EMBL" id="GGO82065.1"/>
    </source>
</evidence>
<dbReference type="RefSeq" id="WP_308425647.1">
    <property type="nucleotide sequence ID" value="NZ_BMLT01000005.1"/>
</dbReference>
<protein>
    <recommendedName>
        <fullName evidence="3">CreA protein</fullName>
    </recommendedName>
</protein>
<accession>A0A918DTU2</accession>
<dbReference type="GO" id="GO:0005829">
    <property type="term" value="C:cytosol"/>
    <property type="evidence" value="ECO:0007669"/>
    <property type="project" value="TreeGrafter"/>
</dbReference>
<gene>
    <name evidence="1" type="ORF">GCM10011348_22570</name>
</gene>
<organism evidence="1 2">
    <name type="scientific">Marinobacterium nitratireducens</name>
    <dbReference type="NCBI Taxonomy" id="518897"/>
    <lineage>
        <taxon>Bacteria</taxon>
        <taxon>Pseudomonadati</taxon>
        <taxon>Pseudomonadota</taxon>
        <taxon>Gammaproteobacteria</taxon>
        <taxon>Oceanospirillales</taxon>
        <taxon>Oceanospirillaceae</taxon>
        <taxon>Marinobacterium</taxon>
    </lineage>
</organism>
<dbReference type="Proteomes" id="UP000599578">
    <property type="component" value="Unassembled WGS sequence"/>
</dbReference>
<dbReference type="PANTHER" id="PTHR37952:SF2">
    <property type="entry name" value="PROTEIN CREA"/>
    <property type="match status" value="1"/>
</dbReference>
<name>A0A918DTU2_9GAMM</name>
<dbReference type="AlphaFoldDB" id="A0A918DTU2"/>
<evidence type="ECO:0000313" key="2">
    <source>
        <dbReference type="Proteomes" id="UP000599578"/>
    </source>
</evidence>
<dbReference type="InterPro" id="IPR010292">
    <property type="entry name" value="Uncharacterised_CreA"/>
</dbReference>
<reference evidence="1 2" key="1">
    <citation type="journal article" date="2014" name="Int. J. Syst. Evol. Microbiol.">
        <title>Complete genome sequence of Corynebacterium casei LMG S-19264T (=DSM 44701T), isolated from a smear-ripened cheese.</title>
        <authorList>
            <consortium name="US DOE Joint Genome Institute (JGI-PGF)"/>
            <person name="Walter F."/>
            <person name="Albersmeier A."/>
            <person name="Kalinowski J."/>
            <person name="Ruckert C."/>
        </authorList>
    </citation>
    <scope>NUCLEOTIDE SEQUENCE [LARGE SCALE GENOMIC DNA]</scope>
    <source>
        <strain evidence="1 2">CGMCC 1.7286</strain>
    </source>
</reference>
<sequence length="218" mass="23750">MLKFLWLTGFFRGDPGIRDGYAARGALLNGGSEPTAAAAILQLEIFPQALDEPFITGVENMTKPRWVLVAALLLTGCSDNEVGEVSLGLFTTKDIKLEMLKDPKIPGVTCHISHVEANLDFADPSDMGIACRQTGPITAEMIASIDKSRSGEVLFRTSKSVLFKSLKVRRIFDAENRTLLYVSYSTKEVQGSHKHSLSTVPLWGNPVWGQLQAEAGAK</sequence>
<dbReference type="EMBL" id="BMLT01000005">
    <property type="protein sequence ID" value="GGO82065.1"/>
    <property type="molecule type" value="Genomic_DNA"/>
</dbReference>
<dbReference type="PANTHER" id="PTHR37952">
    <property type="match status" value="1"/>
</dbReference>
<evidence type="ECO:0008006" key="3">
    <source>
        <dbReference type="Google" id="ProtNLM"/>
    </source>
</evidence>
<proteinExistence type="predicted"/>
<comment type="caution">
    <text evidence="1">The sequence shown here is derived from an EMBL/GenBank/DDBJ whole genome shotgun (WGS) entry which is preliminary data.</text>
</comment>